<gene>
    <name evidence="1" type="ORF">J2W94_002489</name>
</gene>
<reference evidence="1 2" key="1">
    <citation type="submission" date="2023-07" db="EMBL/GenBank/DDBJ databases">
        <title>Sorghum-associated microbial communities from plants grown in Nebraska, USA.</title>
        <authorList>
            <person name="Schachtman D."/>
        </authorList>
    </citation>
    <scope>NUCLEOTIDE SEQUENCE [LARGE SCALE GENOMIC DNA]</scope>
    <source>
        <strain evidence="1 2">BE107</strain>
    </source>
</reference>
<dbReference type="SUPFAM" id="SSF51126">
    <property type="entry name" value="Pectin lyase-like"/>
    <property type="match status" value="1"/>
</dbReference>
<keyword evidence="2" id="KW-1185">Reference proteome</keyword>
<proteinExistence type="predicted"/>
<protein>
    <recommendedName>
        <fullName evidence="3">Pectate lyase superfamily protein</fullName>
    </recommendedName>
</protein>
<dbReference type="InterPro" id="IPR012334">
    <property type="entry name" value="Pectin_lyas_fold"/>
</dbReference>
<name>A0ABU1RWC2_9GAMM</name>
<dbReference type="InterPro" id="IPR011050">
    <property type="entry name" value="Pectin_lyase_fold/virulence"/>
</dbReference>
<dbReference type="Proteomes" id="UP001254759">
    <property type="component" value="Unassembled WGS sequence"/>
</dbReference>
<evidence type="ECO:0000313" key="2">
    <source>
        <dbReference type="Proteomes" id="UP001254759"/>
    </source>
</evidence>
<evidence type="ECO:0008006" key="3">
    <source>
        <dbReference type="Google" id="ProtNLM"/>
    </source>
</evidence>
<organism evidence="1 2">
    <name type="scientific">Pseudoxanthomonas sacheonensis</name>
    <dbReference type="NCBI Taxonomy" id="443615"/>
    <lineage>
        <taxon>Bacteria</taxon>
        <taxon>Pseudomonadati</taxon>
        <taxon>Pseudomonadota</taxon>
        <taxon>Gammaproteobacteria</taxon>
        <taxon>Lysobacterales</taxon>
        <taxon>Lysobacteraceae</taxon>
        <taxon>Pseudoxanthomonas</taxon>
    </lineage>
</organism>
<comment type="caution">
    <text evidence="1">The sequence shown here is derived from an EMBL/GenBank/DDBJ whole genome shotgun (WGS) entry which is preliminary data.</text>
</comment>
<dbReference type="EMBL" id="JAVDTT010000003">
    <property type="protein sequence ID" value="MDR6842195.1"/>
    <property type="molecule type" value="Genomic_DNA"/>
</dbReference>
<dbReference type="Gene3D" id="2.160.20.10">
    <property type="entry name" value="Single-stranded right-handed beta-helix, Pectin lyase-like"/>
    <property type="match status" value="1"/>
</dbReference>
<dbReference type="RefSeq" id="WP_310093840.1">
    <property type="nucleotide sequence ID" value="NZ_JAVDTT010000003.1"/>
</dbReference>
<evidence type="ECO:0000313" key="1">
    <source>
        <dbReference type="EMBL" id="MDR6842195.1"/>
    </source>
</evidence>
<sequence length="507" mass="53459">MSDDTLRGDLANGSDSEKGAALVAFKLTDVGALARTVADKLNDTLCVLDFIPSTQHAAILAGTSTYDATADVQAAINAAIAARRKLYAPGHYRLTAKVNVTGALTLYGDGNEMQVGWLGDVQTRGKGSWFFLDHTGVGFFINDSVHRTGVIFDGIGTYRTQPATTDGSFTPIAHGWDIEAKNCDLLLRDISLYNPTKGLLCWGGTRLSIERLRGEPLSVGIEINDAGDTCRIRDVHFWPFFSNSPSVRTQLRANAKAIVLRDVDNPDLCGIFTLGYADGVVCEPIAGTLAMPLKVRLSNFDFDNGGYGFRVASGGANGVTAILTHGYILGVSVGGPANASNIDIGGNNNAIMIDNVGMDLPQDCNVKVSGTGNVVRGANWSVGRWNFDAGTSFGIEVAAGNTLRLANPPIITQAGMTTLVFGGAGTISCPLGSGVTTSNTSATGYITITHGLGIAPRVISMTCQFGTAYHPRPTTTRNAATFDLQVRDNTGTAVANTSVTVEWIAFY</sequence>
<accession>A0ABU1RWC2</accession>